<dbReference type="GO" id="GO:0005886">
    <property type="term" value="C:plasma membrane"/>
    <property type="evidence" value="ECO:0007669"/>
    <property type="project" value="UniProtKB-SubCell"/>
</dbReference>
<evidence type="ECO:0000256" key="11">
    <source>
        <dbReference type="ARBA" id="ARBA00023136"/>
    </source>
</evidence>
<dbReference type="GO" id="GO:0015297">
    <property type="term" value="F:antiporter activity"/>
    <property type="evidence" value="ECO:0007669"/>
    <property type="project" value="UniProtKB-KW"/>
</dbReference>
<reference evidence="14 15" key="1">
    <citation type="journal article" date="2005" name="Int. J. Syst. Evol. Microbiol.">
        <title>Nitrincola lacisaponensis gen. nov., sp. nov., a novel alkaliphilic bacterium isolated from an alkaline, saline lake.</title>
        <authorList>
            <person name="Dimitriu P.A."/>
            <person name="Shukla S.K."/>
            <person name="Conradt J."/>
            <person name="Marquez M.C."/>
            <person name="Ventosa A."/>
            <person name="Maglia A."/>
            <person name="Peyton B.M."/>
            <person name="Pinkart H.C."/>
            <person name="Mormile M.R."/>
        </authorList>
    </citation>
    <scope>NUCLEOTIDE SEQUENCE [LARGE SCALE GENOMIC DNA]</scope>
    <source>
        <strain evidence="14 15">4CA</strain>
    </source>
</reference>
<evidence type="ECO:0000256" key="4">
    <source>
        <dbReference type="ARBA" id="ARBA00022475"/>
    </source>
</evidence>
<name>A0A063Y3Z5_9GAMM</name>
<dbReference type="STRING" id="267850.ADINL_1001"/>
<sequence length="568" mass="61238">MILTLFFVAAMLMISILLSPLSNRIGLPVLLLFLGVGMLAGQNGFGHLLPADTETTFMVGHLALAIILLDGGMRTRAETFRVGLKPALTLATLGVVITAAITGLAAVWILDLPLIYGLLIGTIISSTDAAAVFALLQNRGLRLNQRVSATLEIESGSNDPMAIFLTIVLLELIIQETPPNALEAVWLLIKQLSLGGIGGVLGGLLLAWLLKRFALIDAFYPLLVTAAGLSIFSATTLLDGSGFLAIYLMGVIVGNRKVRRMEDILQVHDGLAWLAQLCLFLMLGLLLAPEEKMSHILEGVLLGTVLILVARPLAVALTLWPFGFRFKEQLFIAWVGLRGAVPIVLALFPLMAGIDSAHLFPTIAFIVVIMSLLVQGTTLAASARWLKLELPAEPKALQHRALEWSDDTQHQLMVFELDGEHWTPPRSLTGIRLPDGIVVCAVLRNDQLIPWQETLKLSGGDRLAVIGPVDTEAALARLFSSTESIPALRENVFFGLFELDAAIQIKDLQTSFGIDVEGADSQQSLADYVASRLPNHPVVGDRVKIGPVTLVVKAMQGDTIIRVGLKIS</sequence>
<dbReference type="PATRIC" id="fig|267850.7.peg.995"/>
<dbReference type="InterPro" id="IPR006037">
    <property type="entry name" value="RCK_C"/>
</dbReference>
<feature type="transmembrane region" description="Helical" evidence="12">
    <location>
        <begin position="48"/>
        <end position="69"/>
    </location>
</feature>
<feature type="transmembrane region" description="Helical" evidence="12">
    <location>
        <begin position="300"/>
        <end position="319"/>
    </location>
</feature>
<evidence type="ECO:0000256" key="1">
    <source>
        <dbReference type="ARBA" id="ARBA00004651"/>
    </source>
</evidence>
<feature type="transmembrane region" description="Helical" evidence="12">
    <location>
        <begin position="90"/>
        <end position="109"/>
    </location>
</feature>
<dbReference type="PANTHER" id="PTHR32507">
    <property type="entry name" value="NA(+)/H(+) ANTIPORTER 1"/>
    <property type="match status" value="1"/>
</dbReference>
<dbReference type="SMART" id="SM01091">
    <property type="entry name" value="CorC_HlyC"/>
    <property type="match status" value="1"/>
</dbReference>
<keyword evidence="15" id="KW-1185">Reference proteome</keyword>
<dbReference type="GO" id="GO:0050660">
    <property type="term" value="F:flavin adenine dinucleotide binding"/>
    <property type="evidence" value="ECO:0007669"/>
    <property type="project" value="InterPro"/>
</dbReference>
<dbReference type="InterPro" id="IPR006153">
    <property type="entry name" value="Cation/H_exchanger_TM"/>
</dbReference>
<comment type="subcellular location">
    <subcellularLocation>
        <location evidence="1">Cell membrane</location>
        <topology evidence="1">Multi-pass membrane protein</topology>
    </subcellularLocation>
</comment>
<protein>
    <submittedName>
        <fullName evidence="14">Na+/H+ antiporter</fullName>
    </submittedName>
</protein>
<dbReference type="InterPro" id="IPR038770">
    <property type="entry name" value="Na+/solute_symporter_sf"/>
</dbReference>
<evidence type="ECO:0000256" key="5">
    <source>
        <dbReference type="ARBA" id="ARBA00022519"/>
    </source>
</evidence>
<keyword evidence="6" id="KW-0633">Potassium transport</keyword>
<keyword evidence="11 12" id="KW-0472">Membrane</keyword>
<dbReference type="NCBIfam" id="NF003714">
    <property type="entry name" value="PRK05326.1-1"/>
    <property type="match status" value="1"/>
</dbReference>
<accession>A0A063Y3Z5</accession>
<keyword evidence="10" id="KW-0406">Ion transport</keyword>
<evidence type="ECO:0000313" key="15">
    <source>
        <dbReference type="Proteomes" id="UP000027318"/>
    </source>
</evidence>
<dbReference type="InterPro" id="IPR036721">
    <property type="entry name" value="RCK_C_sf"/>
</dbReference>
<dbReference type="Pfam" id="PF00999">
    <property type="entry name" value="Na_H_Exchanger"/>
    <property type="match status" value="1"/>
</dbReference>
<dbReference type="AlphaFoldDB" id="A0A063Y3Z5"/>
<dbReference type="InterPro" id="IPR005170">
    <property type="entry name" value="Transptr-assoc_dom"/>
</dbReference>
<dbReference type="GO" id="GO:0006813">
    <property type="term" value="P:potassium ion transport"/>
    <property type="evidence" value="ECO:0007669"/>
    <property type="project" value="UniProtKB-KW"/>
</dbReference>
<dbReference type="Pfam" id="PF03471">
    <property type="entry name" value="CorC_HlyC"/>
    <property type="match status" value="1"/>
</dbReference>
<dbReference type="Gene3D" id="1.20.1530.20">
    <property type="match status" value="1"/>
</dbReference>
<evidence type="ECO:0000256" key="9">
    <source>
        <dbReference type="ARBA" id="ARBA00022989"/>
    </source>
</evidence>
<feature type="transmembrane region" description="Helical" evidence="12">
    <location>
        <begin position="192"/>
        <end position="210"/>
    </location>
</feature>
<keyword evidence="5" id="KW-0997">Cell inner membrane</keyword>
<evidence type="ECO:0000256" key="10">
    <source>
        <dbReference type="ARBA" id="ARBA00023065"/>
    </source>
</evidence>
<evidence type="ECO:0000256" key="8">
    <source>
        <dbReference type="ARBA" id="ARBA00022958"/>
    </source>
</evidence>
<dbReference type="Proteomes" id="UP000027318">
    <property type="component" value="Unassembled WGS sequence"/>
</dbReference>
<keyword evidence="3" id="KW-0050">Antiport</keyword>
<keyword evidence="8" id="KW-0630">Potassium</keyword>
<dbReference type="PANTHER" id="PTHR32507:SF7">
    <property type="entry name" value="K(+)_H(+) ANTIPORTER NHAP2"/>
    <property type="match status" value="1"/>
</dbReference>
<dbReference type="InterPro" id="IPR016169">
    <property type="entry name" value="FAD-bd_PCMH_sub2"/>
</dbReference>
<dbReference type="EMBL" id="JMSZ01000016">
    <property type="protein sequence ID" value="KDE40409.1"/>
    <property type="molecule type" value="Genomic_DNA"/>
</dbReference>
<feature type="transmembrane region" description="Helical" evidence="12">
    <location>
        <begin position="222"/>
        <end position="249"/>
    </location>
</feature>
<evidence type="ECO:0000256" key="3">
    <source>
        <dbReference type="ARBA" id="ARBA00022449"/>
    </source>
</evidence>
<keyword evidence="9 12" id="KW-1133">Transmembrane helix</keyword>
<dbReference type="SUPFAM" id="SSF116726">
    <property type="entry name" value="TrkA C-terminal domain-like"/>
    <property type="match status" value="1"/>
</dbReference>
<evidence type="ECO:0000256" key="12">
    <source>
        <dbReference type="SAM" id="Phobius"/>
    </source>
</evidence>
<keyword evidence="4" id="KW-1003">Cell membrane</keyword>
<evidence type="ECO:0000313" key="14">
    <source>
        <dbReference type="EMBL" id="KDE40409.1"/>
    </source>
</evidence>
<feature type="transmembrane region" description="Helical" evidence="12">
    <location>
        <begin position="358"/>
        <end position="381"/>
    </location>
</feature>
<feature type="transmembrane region" description="Helical" evidence="12">
    <location>
        <begin position="331"/>
        <end position="352"/>
    </location>
</feature>
<dbReference type="OrthoDB" id="9810759at2"/>
<evidence type="ECO:0000256" key="7">
    <source>
        <dbReference type="ARBA" id="ARBA00022692"/>
    </source>
</evidence>
<dbReference type="GO" id="GO:0008324">
    <property type="term" value="F:monoatomic cation transmembrane transporter activity"/>
    <property type="evidence" value="ECO:0007669"/>
    <property type="project" value="InterPro"/>
</dbReference>
<dbReference type="GO" id="GO:1902600">
    <property type="term" value="P:proton transmembrane transport"/>
    <property type="evidence" value="ECO:0007669"/>
    <property type="project" value="InterPro"/>
</dbReference>
<dbReference type="RefSeq" id="WP_036544532.1">
    <property type="nucleotide sequence ID" value="NZ_JMSZ01000016.1"/>
</dbReference>
<proteinExistence type="predicted"/>
<feature type="domain" description="RCK C-terminal" evidence="13">
    <location>
        <begin position="399"/>
        <end position="481"/>
    </location>
</feature>
<organism evidence="14 15">
    <name type="scientific">Nitrincola lacisaponensis</name>
    <dbReference type="NCBI Taxonomy" id="267850"/>
    <lineage>
        <taxon>Bacteria</taxon>
        <taxon>Pseudomonadati</taxon>
        <taxon>Pseudomonadota</taxon>
        <taxon>Gammaproteobacteria</taxon>
        <taxon>Oceanospirillales</taxon>
        <taxon>Oceanospirillaceae</taxon>
        <taxon>Nitrincola</taxon>
    </lineage>
</organism>
<dbReference type="NCBIfam" id="NF003716">
    <property type="entry name" value="PRK05326.1-3"/>
    <property type="match status" value="1"/>
</dbReference>
<dbReference type="InterPro" id="IPR036318">
    <property type="entry name" value="FAD-bd_PCMH-like_sf"/>
</dbReference>
<dbReference type="Gene3D" id="3.30.70.1450">
    <property type="entry name" value="Regulator of K+ conductance, C-terminal domain"/>
    <property type="match status" value="1"/>
</dbReference>
<dbReference type="SUPFAM" id="SSF56176">
    <property type="entry name" value="FAD-binding/transporter-associated domain-like"/>
    <property type="match status" value="1"/>
</dbReference>
<dbReference type="PROSITE" id="PS51202">
    <property type="entry name" value="RCK_C"/>
    <property type="match status" value="1"/>
</dbReference>
<keyword evidence="2" id="KW-0813">Transport</keyword>
<keyword evidence="7 12" id="KW-0812">Transmembrane</keyword>
<dbReference type="NCBIfam" id="NF003715">
    <property type="entry name" value="PRK05326.1-2"/>
    <property type="match status" value="1"/>
</dbReference>
<evidence type="ECO:0000256" key="2">
    <source>
        <dbReference type="ARBA" id="ARBA00022448"/>
    </source>
</evidence>
<feature type="transmembrane region" description="Helical" evidence="12">
    <location>
        <begin position="270"/>
        <end position="288"/>
    </location>
</feature>
<evidence type="ECO:0000256" key="6">
    <source>
        <dbReference type="ARBA" id="ARBA00022538"/>
    </source>
</evidence>
<evidence type="ECO:0000259" key="13">
    <source>
        <dbReference type="PROSITE" id="PS51202"/>
    </source>
</evidence>
<comment type="caution">
    <text evidence="14">The sequence shown here is derived from an EMBL/GenBank/DDBJ whole genome shotgun (WGS) entry which is preliminary data.</text>
</comment>
<dbReference type="Gene3D" id="3.30.465.10">
    <property type="match status" value="1"/>
</dbReference>
<feature type="transmembrane region" description="Helical" evidence="12">
    <location>
        <begin position="115"/>
        <end position="136"/>
    </location>
</feature>
<gene>
    <name evidence="14" type="ORF">ADINL_1001</name>
</gene>